<dbReference type="Proteomes" id="UP001203423">
    <property type="component" value="Unassembled WGS sequence"/>
</dbReference>
<reference evidence="6 7" key="1">
    <citation type="submission" date="2022-01" db="EMBL/GenBank/DDBJ databases">
        <title>Whole genome-based taxonomy of the Shewanellaceae.</title>
        <authorList>
            <person name="Martin-Rodriguez A.J."/>
        </authorList>
    </citation>
    <scope>NUCLEOTIDE SEQUENCE [LARGE SCALE GENOMIC DNA]</scope>
    <source>
        <strain evidence="6 7">DSM 17177</strain>
    </source>
</reference>
<feature type="region of interest" description="Disordered" evidence="3">
    <location>
        <begin position="76"/>
        <end position="111"/>
    </location>
</feature>
<dbReference type="InterPro" id="IPR042104">
    <property type="entry name" value="PKS_dehydratase_sf"/>
</dbReference>
<dbReference type="InterPro" id="IPR004432">
    <property type="entry name" value="Omega_3_polyunsat_FA_synth"/>
</dbReference>
<dbReference type="Pfam" id="PF21089">
    <property type="entry name" value="PKS_DH_N"/>
    <property type="match status" value="1"/>
</dbReference>
<dbReference type="InterPro" id="IPR057326">
    <property type="entry name" value="KR_dom"/>
</dbReference>
<name>A0ABT0LJ86_9GAMM</name>
<organism evidence="6 7">
    <name type="scientific">Shewanella surugensis</name>
    <dbReference type="NCBI Taxonomy" id="212020"/>
    <lineage>
        <taxon>Bacteria</taxon>
        <taxon>Pseudomonadati</taxon>
        <taxon>Pseudomonadota</taxon>
        <taxon>Gammaproteobacteria</taxon>
        <taxon>Alteromonadales</taxon>
        <taxon>Shewanellaceae</taxon>
        <taxon>Shewanella</taxon>
    </lineage>
</organism>
<dbReference type="NCBIfam" id="TIGR02813">
    <property type="entry name" value="omega_3_PfaA"/>
    <property type="match status" value="1"/>
</dbReference>
<feature type="domain" description="Carrier" evidence="4">
    <location>
        <begin position="111"/>
        <end position="191"/>
    </location>
</feature>
<feature type="active site" description="Proton donor; for dehydratase activity" evidence="2">
    <location>
        <position position="1042"/>
    </location>
</feature>
<dbReference type="RefSeq" id="WP_248942587.1">
    <property type="nucleotide sequence ID" value="NZ_JAKIKS010000134.1"/>
</dbReference>
<evidence type="ECO:0000313" key="6">
    <source>
        <dbReference type="EMBL" id="MCL1127191.1"/>
    </source>
</evidence>
<dbReference type="Pfam" id="PF00550">
    <property type="entry name" value="PP-binding"/>
    <property type="match status" value="1"/>
</dbReference>
<evidence type="ECO:0000313" key="7">
    <source>
        <dbReference type="Proteomes" id="UP001203423"/>
    </source>
</evidence>
<dbReference type="InterPro" id="IPR049900">
    <property type="entry name" value="PKS_mFAS_DH"/>
</dbReference>
<evidence type="ECO:0000259" key="5">
    <source>
        <dbReference type="PROSITE" id="PS52019"/>
    </source>
</evidence>
<evidence type="ECO:0000256" key="3">
    <source>
        <dbReference type="SAM" id="MobiDB-lite"/>
    </source>
</evidence>
<dbReference type="InterPro" id="IPR052568">
    <property type="entry name" value="PKS-FAS_Synthase"/>
</dbReference>
<evidence type="ECO:0000256" key="1">
    <source>
        <dbReference type="ARBA" id="ARBA00006484"/>
    </source>
</evidence>
<dbReference type="Gene3D" id="3.40.50.720">
    <property type="entry name" value="NAD(P)-binding Rossmann-like Domain"/>
    <property type="match status" value="1"/>
</dbReference>
<dbReference type="Gene3D" id="3.10.129.110">
    <property type="entry name" value="Polyketide synthase dehydratase"/>
    <property type="match status" value="1"/>
</dbReference>
<dbReference type="InterPro" id="IPR009081">
    <property type="entry name" value="PP-bd_ACP"/>
</dbReference>
<sequence>DSIKRVEILGTVQDKAASLPPLNPEDLAECRTLGEIVAYLNAQSTPAEDNKVTTAPVGVIEAHSNDVDNIHTTQESVGAADDDVNAGTQTSTDISVESSMKSNVKQTSATDSASQLQTLMLDVVAEKTGYPAEMLSLDMDMEADLGIDSIKRVEILGTVQDKAASLPPLNPEDLAECRTLGEIVTYMKNQSIDEPSVTEAQAMTTKVMPLSSDETVEIELPQYGEVVLAPLPEISHVELSSYLHNACIIITDDGHNAGALAEKLRLQHLQVAVIRLPEGELQSPLSAEIESFQPLTNDEMGLRDTLAHILHSFSKVAGFIHLQPTTQNISTSHSPLMLNEKSLSQLKQAFLWAKLLQPELTKPHGDFRHCFMTVSRMDGGFGYVSESLIQGAELNQGALSGLTKTLSHEWDNVFCRALDITPEMDAQAVADATLLELCDQSSIYNEVGISFLGRTQLVIHSSLNQEAENNLIIEGAANTKSASVSLQPSDTVLVTGGAKGVTKACALALAKKAPAHFILAGRSQYMCLEDRPTWTNNKGLDDLQAAAIAYMKAESQQPTPKQIAQLIEPIKNAITIDSALQDFKEVGATAEYVSMDVTDPSSITKALAFYFKVADPKGIHSKENVSLCHGITGLIHGAGVLADKHIQDKSLDEFNRVYDTKITGLASIMNVIDVAQLKVLALFSSAAAFYGNKGQSDYAMANEILNKAALQLSVCLPQTKVMSFDWGPWDGGMVNAALKKMFIERGVDVIPLDSGAELFARQLLSSEDVQIVVGSSMQGEKEAGSHSRKEKISTKDNINVKKTNASELSFIHSQTFQSDVEQNNQAVKNVGIIPLTQVVIVTRRLNLESLPVVLDHCIGGNPVLPAVFAIQWMREAALSACGLAFTDANHVQVQVEDYQLLKGIIFDLFEDQVLKLTLMPEGTADINKQVLKADLYCNEKPQSRARLVVTLVSNTEQDKVPSLTDKAALKLETSSNGIINGHTLYKQGVLFHGPRLQGIRSIQHINDESLLALCQLPQIAPRDSGCFPPCSQWGGCQPYAEDLLLQAMLIWARFKYDSASLPTSIDEFIAYKPLLAGDKGVLLLEVVEQNLHRLKANVSLYHQNGELSVMMKGAVVTISDSLNEAFLSNTMVTNKNLVDAQNGLEADGCLFLQMQGSGSL</sequence>
<proteinExistence type="inferred from homology"/>
<dbReference type="PANTHER" id="PTHR43074">
    <property type="entry name" value="OMEGA-3 POLYUNSATURATED FATTY ACID SYNTHASE PFAB-RELATED"/>
    <property type="match status" value="1"/>
</dbReference>
<dbReference type="Pfam" id="PF08659">
    <property type="entry name" value="KR"/>
    <property type="match status" value="1"/>
</dbReference>
<comment type="similarity">
    <text evidence="1">Belongs to the short-chain dehydrogenases/reductases (SDR) family.</text>
</comment>
<dbReference type="PROSITE" id="PS52019">
    <property type="entry name" value="PKS_MFAS_DH"/>
    <property type="match status" value="1"/>
</dbReference>
<dbReference type="InterPro" id="IPR036291">
    <property type="entry name" value="NAD(P)-bd_dom_sf"/>
</dbReference>
<feature type="region of interest" description="C-terminal hotdog fold" evidence="2">
    <location>
        <begin position="976"/>
        <end position="1125"/>
    </location>
</feature>
<dbReference type="EMBL" id="JAKIKS010000134">
    <property type="protein sequence ID" value="MCL1127191.1"/>
    <property type="molecule type" value="Genomic_DNA"/>
</dbReference>
<keyword evidence="7" id="KW-1185">Reference proteome</keyword>
<dbReference type="InterPro" id="IPR013968">
    <property type="entry name" value="PKS_KR"/>
</dbReference>
<evidence type="ECO:0000259" key="4">
    <source>
        <dbReference type="PROSITE" id="PS50075"/>
    </source>
</evidence>
<feature type="non-terminal residue" evidence="6">
    <location>
        <position position="1"/>
    </location>
</feature>
<dbReference type="PANTHER" id="PTHR43074:SF1">
    <property type="entry name" value="BETA-KETOACYL SYNTHASE FAMILY PROTEIN-RELATED"/>
    <property type="match status" value="1"/>
</dbReference>
<dbReference type="SUPFAM" id="SSF51735">
    <property type="entry name" value="NAD(P)-binding Rossmann-fold domains"/>
    <property type="match status" value="1"/>
</dbReference>
<dbReference type="PROSITE" id="PS50075">
    <property type="entry name" value="CARRIER"/>
    <property type="match status" value="1"/>
</dbReference>
<protein>
    <submittedName>
        <fullName evidence="6">KR domain-containing protein</fullName>
    </submittedName>
</protein>
<feature type="compositionally biased region" description="Polar residues" evidence="3">
    <location>
        <begin position="86"/>
        <end position="111"/>
    </location>
</feature>
<feature type="region of interest" description="N-terminal hotdog fold" evidence="2">
    <location>
        <begin position="824"/>
        <end position="956"/>
    </location>
</feature>
<gene>
    <name evidence="6" type="ORF">L2764_22590</name>
</gene>
<feature type="domain" description="PKS/mFAS DH" evidence="5">
    <location>
        <begin position="824"/>
        <end position="1125"/>
    </location>
</feature>
<feature type="active site" description="Proton acceptor; for dehydratase activity" evidence="2">
    <location>
        <position position="856"/>
    </location>
</feature>
<dbReference type="SUPFAM" id="SSF47336">
    <property type="entry name" value="ACP-like"/>
    <property type="match status" value="1"/>
</dbReference>
<dbReference type="SMART" id="SM00822">
    <property type="entry name" value="PKS_KR"/>
    <property type="match status" value="1"/>
</dbReference>
<dbReference type="InterPro" id="IPR049552">
    <property type="entry name" value="PKS_DH_N"/>
</dbReference>
<dbReference type="Gene3D" id="1.10.1200.10">
    <property type="entry name" value="ACP-like"/>
    <property type="match status" value="2"/>
</dbReference>
<evidence type="ECO:0000256" key="2">
    <source>
        <dbReference type="PROSITE-ProRule" id="PRU01363"/>
    </source>
</evidence>
<dbReference type="InterPro" id="IPR036736">
    <property type="entry name" value="ACP-like_sf"/>
</dbReference>
<accession>A0ABT0LJ86</accession>
<comment type="caution">
    <text evidence="6">The sequence shown here is derived from an EMBL/GenBank/DDBJ whole genome shotgun (WGS) entry which is preliminary data.</text>
</comment>